<protein>
    <submittedName>
        <fullName evidence="2">Uncharacterized protein</fullName>
    </submittedName>
</protein>
<feature type="compositionally biased region" description="Basic and acidic residues" evidence="1">
    <location>
        <begin position="362"/>
        <end position="373"/>
    </location>
</feature>
<accession>A0A2B4T0Q0</accession>
<dbReference type="EMBL" id="LSMT01000004">
    <property type="protein sequence ID" value="PFX34372.1"/>
    <property type="molecule type" value="Genomic_DNA"/>
</dbReference>
<sequence>MLKQIRHISEGNFYGLHVTNKARKLSLDKEIRTLEACKDVQSHVYRKEERELLSTLKRLQHTNQDHFEDSEHHENQERFAFHPERRPSFEANEHTSDEQRHLRRQTKCHDRKLQVTIKSEISDKKTSVKVCAGPSDASVIISLSPIASSTNATKQLVTTALPSVTKPTKREAGSDIRRTQAFMSCVVCNLPRDAQGREYKHICTCHDDPSKHPHHHHKRKQDSHKHSKKHEDLHCFKGERRRSLEVEENPPHYAWKQGFKNTNILQSNHGRSRASSIEDDNKRYSEKGVDAYTAYVPGVGAHRWNFGADQGIVVINDHENDKGKQSALRASRGKKKSLEEGGSRKNSYSDRRSRGSSFGEEITLHKGGREGGSRRNSHSHRRSRGSSFGEDKTLHNRTKQKEELRDLYHRLQRMFPVHDRHEYHDEDSNWPRRYTNKPENLPHTTHLSQFTPHTASTSNERAEHQNPAFNGLLHPDNVVNHHHFLPHEAYKQDKPGRSSHHAPHHLTGYHVHGIDRNGNRQDHYVTQGPTSHIAAAFDRSHDQDSGIHSMLMKLKQLLNVYHEMDREAPRYPWPSPPEIKFTREEFRKLRNCRYLRLTKSNIESLQQLEDKL</sequence>
<evidence type="ECO:0000313" key="2">
    <source>
        <dbReference type="EMBL" id="PFX34372.1"/>
    </source>
</evidence>
<keyword evidence="3" id="KW-1185">Reference proteome</keyword>
<evidence type="ECO:0000256" key="1">
    <source>
        <dbReference type="SAM" id="MobiDB-lite"/>
    </source>
</evidence>
<dbReference type="AlphaFoldDB" id="A0A2B4T0Q0"/>
<dbReference type="OrthoDB" id="5953865at2759"/>
<comment type="caution">
    <text evidence="2">The sequence shown here is derived from an EMBL/GenBank/DDBJ whole genome shotgun (WGS) entry which is preliminary data.</text>
</comment>
<feature type="region of interest" description="Disordered" evidence="1">
    <location>
        <begin position="319"/>
        <end position="401"/>
    </location>
</feature>
<feature type="compositionally biased region" description="Basic and acidic residues" evidence="1">
    <location>
        <begin position="389"/>
        <end position="401"/>
    </location>
</feature>
<name>A0A2B4T0Q0_STYPI</name>
<feature type="compositionally biased region" description="Basic and acidic residues" evidence="1">
    <location>
        <begin position="82"/>
        <end position="100"/>
    </location>
</feature>
<feature type="region of interest" description="Disordered" evidence="1">
    <location>
        <begin position="82"/>
        <end position="109"/>
    </location>
</feature>
<feature type="compositionally biased region" description="Basic and acidic residues" evidence="1">
    <location>
        <begin position="229"/>
        <end position="245"/>
    </location>
</feature>
<proteinExistence type="predicted"/>
<dbReference type="Proteomes" id="UP000225706">
    <property type="component" value="Unassembled WGS sequence"/>
</dbReference>
<feature type="compositionally biased region" description="Basic residues" evidence="1">
    <location>
        <begin position="212"/>
        <end position="228"/>
    </location>
</feature>
<feature type="region of interest" description="Disordered" evidence="1">
    <location>
        <begin position="209"/>
        <end position="247"/>
    </location>
</feature>
<organism evidence="2 3">
    <name type="scientific">Stylophora pistillata</name>
    <name type="common">Smooth cauliflower coral</name>
    <dbReference type="NCBI Taxonomy" id="50429"/>
    <lineage>
        <taxon>Eukaryota</taxon>
        <taxon>Metazoa</taxon>
        <taxon>Cnidaria</taxon>
        <taxon>Anthozoa</taxon>
        <taxon>Hexacorallia</taxon>
        <taxon>Scleractinia</taxon>
        <taxon>Astrocoeniina</taxon>
        <taxon>Pocilloporidae</taxon>
        <taxon>Stylophora</taxon>
    </lineage>
</organism>
<reference evidence="3" key="1">
    <citation type="journal article" date="2017" name="bioRxiv">
        <title>Comparative analysis of the genomes of Stylophora pistillata and Acropora digitifera provides evidence for extensive differences between species of corals.</title>
        <authorList>
            <person name="Voolstra C.R."/>
            <person name="Li Y."/>
            <person name="Liew Y.J."/>
            <person name="Baumgarten S."/>
            <person name="Zoccola D."/>
            <person name="Flot J.-F."/>
            <person name="Tambutte S."/>
            <person name="Allemand D."/>
            <person name="Aranda M."/>
        </authorList>
    </citation>
    <scope>NUCLEOTIDE SEQUENCE [LARGE SCALE GENOMIC DNA]</scope>
</reference>
<feature type="compositionally biased region" description="Basic and acidic residues" evidence="1">
    <location>
        <begin position="336"/>
        <end position="353"/>
    </location>
</feature>
<feature type="compositionally biased region" description="Basic residues" evidence="1">
    <location>
        <begin position="375"/>
        <end position="384"/>
    </location>
</feature>
<gene>
    <name evidence="2" type="ORF">AWC38_SpisGene656</name>
</gene>
<evidence type="ECO:0000313" key="3">
    <source>
        <dbReference type="Proteomes" id="UP000225706"/>
    </source>
</evidence>